<sequence>MNFRFIVADILQKLIILASLIAWACLSSHGSLDWAIIVFSLATFPNTLNMGIPLLITTYGTFSDSLMVQIVLQCIIWYTLFLFLFEFCVTCLLIADQFLDTAASIVSFRIDSDIISLDGGRDLLQTDAEVGGDGKIHFFAKAQELEFAAFFRKAHFLAGATSAATILSSIAVAAAPPPPKAFSTFAMDDSNAAAPTTLRTHLCIIGSGPATHTVAIYAAQAELKPIMFEGWMVNDIAAGGQLTTTTDVENFSEFSEGILGVKLMDRYRAQLLCFGTHILSETITAVDLTVRPFHVLSSSTIIVADALIVSTGTVACRLHFFGADDFWNRGISACAVCDGVTTPSPAAPATSSPLQPPPL</sequence>
<dbReference type="PANTHER" id="PTHR31752:SF72">
    <property type="entry name" value="AUXIN EFFLUX CARRIER COMPONENT 3A"/>
    <property type="match status" value="1"/>
</dbReference>
<evidence type="ECO:0000256" key="2">
    <source>
        <dbReference type="ARBA" id="ARBA00009177"/>
    </source>
</evidence>
<dbReference type="InParanoid" id="A0A6I9QAU0"/>
<dbReference type="Pfam" id="PF03547">
    <property type="entry name" value="Mem_trans"/>
    <property type="match status" value="1"/>
</dbReference>
<evidence type="ECO:0000256" key="7">
    <source>
        <dbReference type="ARBA" id="ARBA00023294"/>
    </source>
</evidence>
<evidence type="ECO:0000256" key="5">
    <source>
        <dbReference type="ARBA" id="ARBA00022989"/>
    </source>
</evidence>
<dbReference type="RefSeq" id="XP_010905748.1">
    <property type="nucleotide sequence ID" value="XM_010907446.1"/>
</dbReference>
<dbReference type="AlphaFoldDB" id="A0A6I9QAU0"/>
<dbReference type="GO" id="GO:0010329">
    <property type="term" value="F:auxin efflux transmembrane transporter activity"/>
    <property type="evidence" value="ECO:0007669"/>
    <property type="project" value="TreeGrafter"/>
</dbReference>
<dbReference type="GO" id="GO:0009926">
    <property type="term" value="P:auxin polar transport"/>
    <property type="evidence" value="ECO:0007669"/>
    <property type="project" value="TreeGrafter"/>
</dbReference>
<keyword evidence="5 8" id="KW-1133">Transmembrane helix</keyword>
<dbReference type="InterPro" id="IPR004776">
    <property type="entry name" value="Mem_transp_PIN-like"/>
</dbReference>
<dbReference type="GO" id="GO:0016491">
    <property type="term" value="F:oxidoreductase activity"/>
    <property type="evidence" value="ECO:0007669"/>
    <property type="project" value="InterPro"/>
</dbReference>
<keyword evidence="10" id="KW-1185">Reference proteome</keyword>
<dbReference type="GO" id="GO:0005783">
    <property type="term" value="C:endoplasmic reticulum"/>
    <property type="evidence" value="ECO:0007669"/>
    <property type="project" value="TreeGrafter"/>
</dbReference>
<organism evidence="10 11">
    <name type="scientific">Elaeis guineensis var. tenera</name>
    <name type="common">Oil palm</name>
    <dbReference type="NCBI Taxonomy" id="51953"/>
    <lineage>
        <taxon>Eukaryota</taxon>
        <taxon>Viridiplantae</taxon>
        <taxon>Streptophyta</taxon>
        <taxon>Embryophyta</taxon>
        <taxon>Tracheophyta</taxon>
        <taxon>Spermatophyta</taxon>
        <taxon>Magnoliopsida</taxon>
        <taxon>Liliopsida</taxon>
        <taxon>Arecaceae</taxon>
        <taxon>Arecoideae</taxon>
        <taxon>Cocoseae</taxon>
        <taxon>Elaeidinae</taxon>
        <taxon>Elaeis</taxon>
    </lineage>
</organism>
<dbReference type="InterPro" id="IPR023753">
    <property type="entry name" value="FAD/NAD-binding_dom"/>
</dbReference>
<feature type="domain" description="FAD/NAD(P)-binding" evidence="9">
    <location>
        <begin position="201"/>
        <end position="340"/>
    </location>
</feature>
<dbReference type="PANTHER" id="PTHR31752">
    <property type="entry name" value="AUXIN EFFLUX CARRIER COMPONENT 1B-RELATED"/>
    <property type="match status" value="1"/>
</dbReference>
<dbReference type="InterPro" id="IPR036188">
    <property type="entry name" value="FAD/NAD-bd_sf"/>
</dbReference>
<feature type="transmembrane region" description="Helical" evidence="8">
    <location>
        <begin position="34"/>
        <end position="55"/>
    </location>
</feature>
<dbReference type="OrthoDB" id="371245at2759"/>
<keyword evidence="6 8" id="KW-0472">Membrane</keyword>
<keyword evidence="3" id="KW-0813">Transport</keyword>
<reference evidence="11" key="1">
    <citation type="submission" date="2025-08" db="UniProtKB">
        <authorList>
            <consortium name="RefSeq"/>
        </authorList>
    </citation>
    <scope>IDENTIFICATION</scope>
</reference>
<accession>A0A6I9QAU0</accession>
<dbReference type="GO" id="GO:0005886">
    <property type="term" value="C:plasma membrane"/>
    <property type="evidence" value="ECO:0007669"/>
    <property type="project" value="TreeGrafter"/>
</dbReference>
<proteinExistence type="inferred from homology"/>
<evidence type="ECO:0000256" key="6">
    <source>
        <dbReference type="ARBA" id="ARBA00023136"/>
    </source>
</evidence>
<evidence type="ECO:0000313" key="10">
    <source>
        <dbReference type="Proteomes" id="UP000504607"/>
    </source>
</evidence>
<keyword evidence="7" id="KW-0927">Auxin signaling pathway</keyword>
<keyword evidence="4 8" id="KW-0812">Transmembrane</keyword>
<evidence type="ECO:0000313" key="11">
    <source>
        <dbReference type="RefSeq" id="XP_010905748.1"/>
    </source>
</evidence>
<protein>
    <submittedName>
        <fullName evidence="11">Thioredoxin reductase NTRA-like</fullName>
    </submittedName>
</protein>
<dbReference type="Proteomes" id="UP000504607">
    <property type="component" value="Chromosome 1"/>
</dbReference>
<dbReference type="SUPFAM" id="SSF51905">
    <property type="entry name" value="FAD/NAD(P)-binding domain"/>
    <property type="match status" value="1"/>
</dbReference>
<dbReference type="GO" id="GO:0009734">
    <property type="term" value="P:auxin-activated signaling pathway"/>
    <property type="evidence" value="ECO:0007669"/>
    <property type="project" value="UniProtKB-KW"/>
</dbReference>
<dbReference type="PRINTS" id="PR00368">
    <property type="entry name" value="FADPNR"/>
</dbReference>
<feature type="transmembrane region" description="Helical" evidence="8">
    <location>
        <begin position="6"/>
        <end position="27"/>
    </location>
</feature>
<evidence type="ECO:0000256" key="1">
    <source>
        <dbReference type="ARBA" id="ARBA00004141"/>
    </source>
</evidence>
<evidence type="ECO:0000256" key="8">
    <source>
        <dbReference type="SAM" id="Phobius"/>
    </source>
</evidence>
<comment type="subcellular location">
    <subcellularLocation>
        <location evidence="1">Membrane</location>
        <topology evidence="1">Multi-pass membrane protein</topology>
    </subcellularLocation>
</comment>
<comment type="similarity">
    <text evidence="2">Belongs to the auxin efflux carrier (TC 2.A.69.1) family.</text>
</comment>
<gene>
    <name evidence="11" type="primary">LOC105032862</name>
</gene>
<evidence type="ECO:0000256" key="4">
    <source>
        <dbReference type="ARBA" id="ARBA00022692"/>
    </source>
</evidence>
<evidence type="ECO:0000256" key="3">
    <source>
        <dbReference type="ARBA" id="ARBA00022448"/>
    </source>
</evidence>
<evidence type="ECO:0000259" key="9">
    <source>
        <dbReference type="Pfam" id="PF07992"/>
    </source>
</evidence>
<dbReference type="Gene3D" id="3.50.50.60">
    <property type="entry name" value="FAD/NAD(P)-binding domain"/>
    <property type="match status" value="2"/>
</dbReference>
<dbReference type="Pfam" id="PF07992">
    <property type="entry name" value="Pyr_redox_2"/>
    <property type="match status" value="1"/>
</dbReference>
<dbReference type="PRINTS" id="PR00469">
    <property type="entry name" value="PNDRDTASEII"/>
</dbReference>
<feature type="transmembrane region" description="Helical" evidence="8">
    <location>
        <begin position="75"/>
        <end position="95"/>
    </location>
</feature>
<dbReference type="InterPro" id="IPR051107">
    <property type="entry name" value="Auxin_Efflux_Carrier"/>
</dbReference>
<name>A0A6I9QAU0_ELAGV</name>